<name>A0A4P9CAY5_EUBML</name>
<evidence type="ECO:0000313" key="7">
    <source>
        <dbReference type="Proteomes" id="UP000218387"/>
    </source>
</evidence>
<dbReference type="PROSITE" id="PS50968">
    <property type="entry name" value="BIOTINYL_LIPOYL"/>
    <property type="match status" value="1"/>
</dbReference>
<dbReference type="InterPro" id="IPR000089">
    <property type="entry name" value="Biotin_lipoyl"/>
</dbReference>
<dbReference type="GO" id="GO:0019464">
    <property type="term" value="P:glycine decarboxylation via glycine cleavage system"/>
    <property type="evidence" value="ECO:0007669"/>
    <property type="project" value="UniProtKB-UniRule"/>
</dbReference>
<protein>
    <recommendedName>
        <fullName evidence="3">Glycine cleavage system H protein</fullName>
    </recommendedName>
</protein>
<gene>
    <name evidence="3 6" type="primary">gcvH</name>
    <name evidence="6" type="ORF">CPZ25_011915</name>
</gene>
<dbReference type="PANTHER" id="PTHR11715:SF3">
    <property type="entry name" value="GLYCINE CLEAVAGE SYSTEM H PROTEIN-RELATED"/>
    <property type="match status" value="1"/>
</dbReference>
<dbReference type="HAMAP" id="MF_00272">
    <property type="entry name" value="GcvH"/>
    <property type="match status" value="1"/>
</dbReference>
<dbReference type="SUPFAM" id="SSF51230">
    <property type="entry name" value="Single hybrid motif"/>
    <property type="match status" value="1"/>
</dbReference>
<dbReference type="Gene3D" id="2.40.50.100">
    <property type="match status" value="1"/>
</dbReference>
<evidence type="ECO:0000313" key="6">
    <source>
        <dbReference type="EMBL" id="QCT72001.1"/>
    </source>
</evidence>
<evidence type="ECO:0000259" key="5">
    <source>
        <dbReference type="PROSITE" id="PS50968"/>
    </source>
</evidence>
<dbReference type="InterPro" id="IPR033753">
    <property type="entry name" value="GCV_H/Fam206"/>
</dbReference>
<dbReference type="GO" id="GO:0009249">
    <property type="term" value="P:protein lipoylation"/>
    <property type="evidence" value="ECO:0007669"/>
    <property type="project" value="TreeGrafter"/>
</dbReference>
<keyword evidence="2 3" id="KW-0450">Lipoyl</keyword>
<comment type="cofactor">
    <cofactor evidence="3">
        <name>(R)-lipoate</name>
        <dbReference type="ChEBI" id="CHEBI:83088"/>
    </cofactor>
    <text evidence="3">Binds 1 lipoyl cofactor covalently.</text>
</comment>
<comment type="similarity">
    <text evidence="1 3">Belongs to the GcvH family.</text>
</comment>
<sequence length="126" mass="14144">MNVPQELKYDKEQHLWVAIDDNVATIGITDFAQDKMGDILFVELAEEDDEFERGDEFSVVESGKKASPLEAPFAFKVLESNEDLDDEPEAINEDAYANWIVKVQITDDEGIEDLVDAAEYEAAIAE</sequence>
<organism evidence="6 7">
    <name type="scientific">Eubacterium maltosivorans</name>
    <dbReference type="NCBI Taxonomy" id="2041044"/>
    <lineage>
        <taxon>Bacteria</taxon>
        <taxon>Bacillati</taxon>
        <taxon>Bacillota</taxon>
        <taxon>Clostridia</taxon>
        <taxon>Eubacteriales</taxon>
        <taxon>Eubacteriaceae</taxon>
        <taxon>Eubacterium</taxon>
    </lineage>
</organism>
<dbReference type="InterPro" id="IPR011053">
    <property type="entry name" value="Single_hybrid_motif"/>
</dbReference>
<feature type="modified residue" description="N6-lipoyllysine" evidence="3 4">
    <location>
        <position position="64"/>
    </location>
</feature>
<dbReference type="EMBL" id="CP029487">
    <property type="protein sequence ID" value="QCT72001.1"/>
    <property type="molecule type" value="Genomic_DNA"/>
</dbReference>
<dbReference type="GO" id="GO:0005829">
    <property type="term" value="C:cytosol"/>
    <property type="evidence" value="ECO:0007669"/>
    <property type="project" value="TreeGrafter"/>
</dbReference>
<evidence type="ECO:0000256" key="1">
    <source>
        <dbReference type="ARBA" id="ARBA00009249"/>
    </source>
</evidence>
<dbReference type="NCBIfam" id="TIGR00527">
    <property type="entry name" value="gcvH"/>
    <property type="match status" value="1"/>
</dbReference>
<dbReference type="NCBIfam" id="NF002270">
    <property type="entry name" value="PRK01202.1"/>
    <property type="match status" value="1"/>
</dbReference>
<feature type="domain" description="Lipoyl-binding" evidence="5">
    <location>
        <begin position="23"/>
        <end position="104"/>
    </location>
</feature>
<evidence type="ECO:0000256" key="3">
    <source>
        <dbReference type="HAMAP-Rule" id="MF_00272"/>
    </source>
</evidence>
<dbReference type="Proteomes" id="UP000218387">
    <property type="component" value="Chromosome"/>
</dbReference>
<keyword evidence="7" id="KW-1185">Reference proteome</keyword>
<dbReference type="AlphaFoldDB" id="A0A4P9CAY5"/>
<dbReference type="KEGG" id="emt:CPZ25_011915"/>
<dbReference type="RefSeq" id="WP_058693223.1">
    <property type="nucleotide sequence ID" value="NZ_CABJDW020000001.1"/>
</dbReference>
<dbReference type="CDD" id="cd06848">
    <property type="entry name" value="GCS_H"/>
    <property type="match status" value="1"/>
</dbReference>
<dbReference type="GO" id="GO:0005960">
    <property type="term" value="C:glycine cleavage complex"/>
    <property type="evidence" value="ECO:0007669"/>
    <property type="project" value="InterPro"/>
</dbReference>
<reference evidence="6 7" key="1">
    <citation type="submission" date="2018-05" db="EMBL/GenBank/DDBJ databases">
        <title>Genome comparison of Eubacterium sp.</title>
        <authorList>
            <person name="Feng Y."/>
            <person name="Sanchez-Andrea I."/>
            <person name="Stams A.J.M."/>
            <person name="De Vos W.M."/>
        </authorList>
    </citation>
    <scope>NUCLEOTIDE SEQUENCE [LARGE SCALE GENOMIC DNA]</scope>
    <source>
        <strain evidence="6 7">YI</strain>
    </source>
</reference>
<dbReference type="PANTHER" id="PTHR11715">
    <property type="entry name" value="GLYCINE CLEAVAGE SYSTEM H PROTEIN"/>
    <property type="match status" value="1"/>
</dbReference>
<evidence type="ECO:0000256" key="2">
    <source>
        <dbReference type="ARBA" id="ARBA00022823"/>
    </source>
</evidence>
<proteinExistence type="inferred from homology"/>
<dbReference type="InterPro" id="IPR017453">
    <property type="entry name" value="GCV_H_sub"/>
</dbReference>
<dbReference type="InterPro" id="IPR002930">
    <property type="entry name" value="GCV_H"/>
</dbReference>
<evidence type="ECO:0000256" key="4">
    <source>
        <dbReference type="PIRSR" id="PIRSR617453-50"/>
    </source>
</evidence>
<comment type="function">
    <text evidence="3">The glycine cleavage system catalyzes the degradation of glycine. The H protein shuttles the methylamine group of glycine from the P protein to the T protein.</text>
</comment>
<accession>A0A4P9CAY5</accession>
<comment type="subunit">
    <text evidence="3">The glycine cleavage system is composed of four proteins: P, T, L and H.</text>
</comment>
<dbReference type="Pfam" id="PF01597">
    <property type="entry name" value="GCV_H"/>
    <property type="match status" value="1"/>
</dbReference>